<keyword evidence="2" id="KW-1185">Reference proteome</keyword>
<comment type="caution">
    <text evidence="1">The sequence shown here is derived from an EMBL/GenBank/DDBJ whole genome shotgun (WGS) entry which is preliminary data.</text>
</comment>
<gene>
    <name evidence="1" type="ORF">SNAT2548_LOCUS34383</name>
</gene>
<dbReference type="AlphaFoldDB" id="A0A812UXE4"/>
<proteinExistence type="predicted"/>
<evidence type="ECO:0000313" key="2">
    <source>
        <dbReference type="Proteomes" id="UP000604046"/>
    </source>
</evidence>
<sequence>MEAADIDWATCRVFEKLDGSLTILYWLHGSWQVASSGKPDASSMVAYNDPGGRLPMRELFWQTWEERGYRLPTPPGDDRSHYRCYMFELTSPRHPIVVQYSDAALTLIGCRNMHTLQEEDPAPIAAALAGGYNKKWMCGRSAVKREQVPSLLILSAGQHRLCMGRKTKAL</sequence>
<name>A0A812UXE4_9DINO</name>
<organism evidence="1 2">
    <name type="scientific">Symbiodinium natans</name>
    <dbReference type="NCBI Taxonomy" id="878477"/>
    <lineage>
        <taxon>Eukaryota</taxon>
        <taxon>Sar</taxon>
        <taxon>Alveolata</taxon>
        <taxon>Dinophyceae</taxon>
        <taxon>Suessiales</taxon>
        <taxon>Symbiodiniaceae</taxon>
        <taxon>Symbiodinium</taxon>
    </lineage>
</organism>
<protein>
    <submittedName>
        <fullName evidence="1">Uncharacterized protein</fullName>
    </submittedName>
</protein>
<dbReference type="OrthoDB" id="3217513at2759"/>
<reference evidence="1" key="1">
    <citation type="submission" date="2021-02" db="EMBL/GenBank/DDBJ databases">
        <authorList>
            <person name="Dougan E. K."/>
            <person name="Rhodes N."/>
            <person name="Thang M."/>
            <person name="Chan C."/>
        </authorList>
    </citation>
    <scope>NUCLEOTIDE SEQUENCE</scope>
</reference>
<accession>A0A812UXE4</accession>
<dbReference type="Proteomes" id="UP000604046">
    <property type="component" value="Unassembled WGS sequence"/>
</dbReference>
<dbReference type="EMBL" id="CAJNDS010002805">
    <property type="protein sequence ID" value="CAE7604576.1"/>
    <property type="molecule type" value="Genomic_DNA"/>
</dbReference>
<evidence type="ECO:0000313" key="1">
    <source>
        <dbReference type="EMBL" id="CAE7604576.1"/>
    </source>
</evidence>